<dbReference type="RefSeq" id="XP_017872488.1">
    <property type="nucleotide sequence ID" value="XM_018016999.1"/>
</dbReference>
<sequence length="110" mass="11691">MRVLPTPLRTTVAPEPSEPTNAPGTSGTTEAPGTGSTTPEPEIVCATTGFMPKNGDCYKFVYCFEDDNGDIHPAVQTCAYGQQFDPGCGFCRSNYDCTKASPNGECNVEQ</sequence>
<evidence type="ECO:0000259" key="2">
    <source>
        <dbReference type="PROSITE" id="PS50940"/>
    </source>
</evidence>
<dbReference type="InterPro" id="IPR036508">
    <property type="entry name" value="Chitin-bd_dom_sf"/>
</dbReference>
<reference evidence="3" key="2">
    <citation type="journal article" date="2016" name="G3 (Bethesda)">
        <title>Genome Evolution in Three Species of Cactophilic Drosophila.</title>
        <authorList>
            <person name="Sanchez-Flores A."/>
            <person name="Penazola F."/>
            <person name="Carpinteyro-Ponce J."/>
            <person name="Nazario-Yepiz N."/>
            <person name="Abreu-Goodger C."/>
            <person name="Machado C.A."/>
            <person name="Markow T.A."/>
        </authorList>
    </citation>
    <scope>NUCLEOTIDE SEQUENCE [LARGE SCALE GENOMIC DNA]</scope>
</reference>
<feature type="compositionally biased region" description="Polar residues" evidence="1">
    <location>
        <begin position="18"/>
        <end position="39"/>
    </location>
</feature>
<reference evidence="3" key="1">
    <citation type="journal article" date="1997" name="Nucleic Acids Res.">
        <title>tRNAscan-SE: a program for improved detection of transfer RNA genes in genomic sequence.</title>
        <authorList>
            <person name="Lowe T.M."/>
            <person name="Eddy S.R."/>
        </authorList>
    </citation>
    <scope>NUCLEOTIDE SEQUENCE [LARGE SCALE GENOMIC DNA]</scope>
</reference>
<feature type="region of interest" description="Disordered" evidence="1">
    <location>
        <begin position="1"/>
        <end position="41"/>
    </location>
</feature>
<accession>A0ABM1PZ52</accession>
<evidence type="ECO:0000256" key="1">
    <source>
        <dbReference type="SAM" id="MobiDB-lite"/>
    </source>
</evidence>
<organism evidence="3 4">
    <name type="scientific">Drosophila arizonae</name>
    <name type="common">Fruit fly</name>
    <dbReference type="NCBI Taxonomy" id="7263"/>
    <lineage>
        <taxon>Eukaryota</taxon>
        <taxon>Metazoa</taxon>
        <taxon>Ecdysozoa</taxon>
        <taxon>Arthropoda</taxon>
        <taxon>Hexapoda</taxon>
        <taxon>Insecta</taxon>
        <taxon>Pterygota</taxon>
        <taxon>Neoptera</taxon>
        <taxon>Endopterygota</taxon>
        <taxon>Diptera</taxon>
        <taxon>Brachycera</taxon>
        <taxon>Muscomorpha</taxon>
        <taxon>Ephydroidea</taxon>
        <taxon>Drosophilidae</taxon>
        <taxon>Drosophila</taxon>
    </lineage>
</organism>
<dbReference type="InterPro" id="IPR002557">
    <property type="entry name" value="Chitin-bd_dom"/>
</dbReference>
<dbReference type="PROSITE" id="PS50940">
    <property type="entry name" value="CHIT_BIND_II"/>
    <property type="match status" value="1"/>
</dbReference>
<feature type="domain" description="Chitin-binding type-2" evidence="2">
    <location>
        <begin position="42"/>
        <end position="99"/>
    </location>
</feature>
<evidence type="ECO:0000313" key="4">
    <source>
        <dbReference type="RefSeq" id="XP_017872488.1"/>
    </source>
</evidence>
<dbReference type="SUPFAM" id="SSF57625">
    <property type="entry name" value="Invertebrate chitin-binding proteins"/>
    <property type="match status" value="1"/>
</dbReference>
<dbReference type="Proteomes" id="UP000694904">
    <property type="component" value="Chromosome X"/>
</dbReference>
<dbReference type="Gene3D" id="3.20.20.80">
    <property type="entry name" value="Glycosidases"/>
    <property type="match status" value="1"/>
</dbReference>
<proteinExistence type="predicted"/>
<protein>
    <submittedName>
        <fullName evidence="4">Uncharacterized protein LOC108620119</fullName>
    </submittedName>
</protein>
<reference evidence="4" key="3">
    <citation type="submission" date="2025-08" db="UniProtKB">
        <authorList>
            <consortium name="RefSeq"/>
        </authorList>
    </citation>
    <scope>IDENTIFICATION</scope>
    <source>
        <tissue evidence="4">Whole organism</tissue>
    </source>
</reference>
<gene>
    <name evidence="4" type="primary">LOC108620119</name>
</gene>
<name>A0ABM1PZ52_DROAR</name>
<evidence type="ECO:0000313" key="3">
    <source>
        <dbReference type="Proteomes" id="UP000694904"/>
    </source>
</evidence>
<dbReference type="GeneID" id="108620119"/>
<keyword evidence="3" id="KW-1185">Reference proteome</keyword>